<dbReference type="AlphaFoldDB" id="A0A7J0DWN8"/>
<dbReference type="Proteomes" id="UP000585474">
    <property type="component" value="Unassembled WGS sequence"/>
</dbReference>
<proteinExistence type="predicted"/>
<dbReference type="OrthoDB" id="762539at2759"/>
<keyword evidence="1" id="KW-0677">Repeat</keyword>
<gene>
    <name evidence="2" type="ORF">Acr_00g0089290</name>
</gene>
<keyword evidence="3" id="KW-1185">Reference proteome</keyword>
<comment type="caution">
    <text evidence="2">The sequence shown here is derived from an EMBL/GenBank/DDBJ whole genome shotgun (WGS) entry which is preliminary data.</text>
</comment>
<evidence type="ECO:0000313" key="3">
    <source>
        <dbReference type="Proteomes" id="UP000585474"/>
    </source>
</evidence>
<evidence type="ECO:0000313" key="2">
    <source>
        <dbReference type="EMBL" id="GFS44233.1"/>
    </source>
</evidence>
<protein>
    <submittedName>
        <fullName evidence="2">Pentatricopeptide repeat (PPR) superfamily protein</fullName>
    </submittedName>
</protein>
<dbReference type="Pfam" id="PF01535">
    <property type="entry name" value="PPR"/>
    <property type="match status" value="4"/>
</dbReference>
<dbReference type="InterPro" id="IPR002885">
    <property type="entry name" value="PPR_rpt"/>
</dbReference>
<reference evidence="3" key="1">
    <citation type="submission" date="2019-07" db="EMBL/GenBank/DDBJ databases">
        <title>De Novo Assembly of kiwifruit Actinidia rufa.</title>
        <authorList>
            <person name="Sugita-Konishi S."/>
            <person name="Sato K."/>
            <person name="Mori E."/>
            <person name="Abe Y."/>
            <person name="Kisaki G."/>
            <person name="Hamano K."/>
            <person name="Suezawa K."/>
            <person name="Otani M."/>
            <person name="Fukuda T."/>
            <person name="Manabe T."/>
            <person name="Gomi K."/>
            <person name="Tabuchi M."/>
            <person name="Akimitsu K."/>
            <person name="Kataoka I."/>
        </authorList>
    </citation>
    <scope>NUCLEOTIDE SEQUENCE [LARGE SCALE GENOMIC DNA]</scope>
    <source>
        <strain evidence="3">cv. Fuchu</strain>
    </source>
</reference>
<dbReference type="InterPro" id="IPR011990">
    <property type="entry name" value="TPR-like_helical_dom_sf"/>
</dbReference>
<sequence>MLRNWKQEGSVDHNTCMDCVALIRTSIRKNLPNVAKEIFLEMKSEGFLLDDSSLSALMLCYAYNGLFLEAQAIWDEILNSSFLPNIQIISELIDAYSRMGEFDEVIRILHQMNLRDSTLLPEIYAVALSCFGKRGQLERMEDTLREMISKGFVVDSVTGNAFLIYYSIFGSLTEMETAYGRLKRCRILIEKEGIRAMSFAYIKRKKFYRLGEFLRDVGLGRRNAGNLLWNLLLLSYAANFKMKSLQREFLRMVESGFNPDLTTFNIRALAFSKMSLFWDLHLSIEHMKHEKVVPDLVTYGCIVDAYLDKRLGMNLDFALSKLNVHSSPQVSTDPFVFEVLGKGDFHSSSESFLEFQRRKNWTYKELITIYLKKKYRSNQIFWNY</sequence>
<accession>A0A7J0DWN8</accession>
<dbReference type="PANTHER" id="PTHR47493">
    <property type="entry name" value="OS08G0520200 PROTEIN"/>
    <property type="match status" value="1"/>
</dbReference>
<organism evidence="2 3">
    <name type="scientific">Actinidia rufa</name>
    <dbReference type="NCBI Taxonomy" id="165716"/>
    <lineage>
        <taxon>Eukaryota</taxon>
        <taxon>Viridiplantae</taxon>
        <taxon>Streptophyta</taxon>
        <taxon>Embryophyta</taxon>
        <taxon>Tracheophyta</taxon>
        <taxon>Spermatophyta</taxon>
        <taxon>Magnoliopsida</taxon>
        <taxon>eudicotyledons</taxon>
        <taxon>Gunneridae</taxon>
        <taxon>Pentapetalae</taxon>
        <taxon>asterids</taxon>
        <taxon>Ericales</taxon>
        <taxon>Actinidiaceae</taxon>
        <taxon>Actinidia</taxon>
    </lineage>
</organism>
<dbReference type="PANTHER" id="PTHR47493:SF1">
    <property type="entry name" value="OS08G0520200 PROTEIN"/>
    <property type="match status" value="1"/>
</dbReference>
<dbReference type="NCBIfam" id="TIGR00756">
    <property type="entry name" value="PPR"/>
    <property type="match status" value="2"/>
</dbReference>
<evidence type="ECO:0000256" key="1">
    <source>
        <dbReference type="ARBA" id="ARBA00022737"/>
    </source>
</evidence>
<dbReference type="EMBL" id="BJWL01000434">
    <property type="protein sequence ID" value="GFS44233.1"/>
    <property type="molecule type" value="Genomic_DNA"/>
</dbReference>
<dbReference type="Gene3D" id="1.25.40.10">
    <property type="entry name" value="Tetratricopeptide repeat domain"/>
    <property type="match status" value="2"/>
</dbReference>
<name>A0A7J0DWN8_9ERIC</name>